<keyword evidence="3 11" id="KW-0645">Protease</keyword>
<dbReference type="GO" id="GO:0004252">
    <property type="term" value="F:serine-type endopeptidase activity"/>
    <property type="evidence" value="ECO:0007669"/>
    <property type="project" value="UniProtKB-EC"/>
</dbReference>
<evidence type="ECO:0000256" key="11">
    <source>
        <dbReference type="RuleBase" id="RU363034"/>
    </source>
</evidence>
<proteinExistence type="predicted"/>
<sequence>MRSSHYSRFLLRTKFSKLYHRTDCVRHVRSALLGSLLPVLTTPAVSTALSCGLSTYQPHKSRVVGGEDAIPNSWPWQVSLQYSSRNGWFHTCGGSLVNSKWVLTAAHCVSNSYTYRVVLGRHSLSTDESGSVAISVSSYVVHPKWNTNLANGYDIALVKLAKAVTLSDKIQLACLPPAGTILPNNYPCYVTGWGRLQTNGQSPDILQQGLLLVVDYATCSSRTWWGSSVNTRMVCAGGDGVTSSCNGDSGGPLNCQADDGSWQVHGVVSFGSTLGCNYLRKPSVFTRVSAFIDWINQGSNVGAEEKCSGEDRMTGEAAALRRTPRGVHSSLVLPLCSWTLLSALGAAEGSVWHDEGRELPGSKVLDL</sequence>
<dbReference type="GO" id="GO:0006508">
    <property type="term" value="P:proteolysis"/>
    <property type="evidence" value="ECO:0007669"/>
    <property type="project" value="UniProtKB-KW"/>
</dbReference>
<dbReference type="CDD" id="cd00190">
    <property type="entry name" value="Tryp_SPc"/>
    <property type="match status" value="1"/>
</dbReference>
<keyword evidence="5 11" id="KW-0378">Hydrolase</keyword>
<dbReference type="PRINTS" id="PR00722">
    <property type="entry name" value="CHYMOTRYPSIN"/>
</dbReference>
<dbReference type="InterPro" id="IPR018114">
    <property type="entry name" value="TRYPSIN_HIS"/>
</dbReference>
<dbReference type="RefSeq" id="XP_012371563.1">
    <property type="nucleotide sequence ID" value="XM_012516109.1"/>
</dbReference>
<keyword evidence="2" id="KW-0964">Secreted</keyword>
<dbReference type="Gene3D" id="2.40.10.10">
    <property type="entry name" value="Trypsin-like serine proteases"/>
    <property type="match status" value="2"/>
</dbReference>
<evidence type="ECO:0000313" key="13">
    <source>
        <dbReference type="Proteomes" id="UP000515203"/>
    </source>
</evidence>
<dbReference type="PROSITE" id="PS00134">
    <property type="entry name" value="TRYPSIN_HIS"/>
    <property type="match status" value="1"/>
</dbReference>
<evidence type="ECO:0000259" key="12">
    <source>
        <dbReference type="PROSITE" id="PS50240"/>
    </source>
</evidence>
<keyword evidence="6 11" id="KW-0720">Serine protease</keyword>
<evidence type="ECO:0000313" key="14">
    <source>
        <dbReference type="RefSeq" id="XP_012371563.1"/>
    </source>
</evidence>
<dbReference type="PANTHER" id="PTHR24257">
    <property type="entry name" value="CHYMOTRYPSIN-LIKE ELASTASE FAMILY MEMBER"/>
    <property type="match status" value="1"/>
</dbReference>
<dbReference type="AlphaFoldDB" id="A0A6P3VCP3"/>
<keyword evidence="7" id="KW-0865">Zymogen</keyword>
<dbReference type="PROSITE" id="PS00135">
    <property type="entry name" value="TRYPSIN_SER"/>
    <property type="match status" value="1"/>
</dbReference>
<dbReference type="GeneID" id="101581310"/>
<evidence type="ECO:0000256" key="3">
    <source>
        <dbReference type="ARBA" id="ARBA00022670"/>
    </source>
</evidence>
<comment type="catalytic activity">
    <reaction evidence="9">
        <text>Preferential cleavage: Leu-|-Xaa, Met-|-Xaa and Phe-|-Xaa. Hydrolyzes elastin.</text>
        <dbReference type="EC" id="3.4.21.71"/>
    </reaction>
</comment>
<dbReference type="InterPro" id="IPR043504">
    <property type="entry name" value="Peptidase_S1_PA_chymotrypsin"/>
</dbReference>
<dbReference type="InterPro" id="IPR009003">
    <property type="entry name" value="Peptidase_S1_PA"/>
</dbReference>
<feature type="domain" description="Peptidase S1" evidence="12">
    <location>
        <begin position="63"/>
        <end position="300"/>
    </location>
</feature>
<evidence type="ECO:0000256" key="8">
    <source>
        <dbReference type="ARBA" id="ARBA00023157"/>
    </source>
</evidence>
<dbReference type="InterPro" id="IPR050850">
    <property type="entry name" value="Peptidase_S1_Elastase_sf"/>
</dbReference>
<dbReference type="InterPro" id="IPR001314">
    <property type="entry name" value="Peptidase_S1A"/>
</dbReference>
<dbReference type="InterPro" id="IPR001254">
    <property type="entry name" value="Trypsin_dom"/>
</dbReference>
<name>A0A6P3VCP3_OCTDE</name>
<dbReference type="FunFam" id="2.40.10.10:FF:000004">
    <property type="entry name" value="Tryptase gamma 1"/>
    <property type="match status" value="1"/>
</dbReference>
<evidence type="ECO:0000256" key="10">
    <source>
        <dbReference type="ARBA" id="ARBA00038991"/>
    </source>
</evidence>
<dbReference type="SUPFAM" id="SSF50494">
    <property type="entry name" value="Trypsin-like serine proteases"/>
    <property type="match status" value="1"/>
</dbReference>
<dbReference type="FunCoup" id="A0A6P3VCP3">
    <property type="interactions" value="173"/>
</dbReference>
<reference evidence="14" key="1">
    <citation type="submission" date="2025-08" db="UniProtKB">
        <authorList>
            <consortium name="RefSeq"/>
        </authorList>
    </citation>
    <scope>IDENTIFICATION</scope>
</reference>
<dbReference type="Proteomes" id="UP000515203">
    <property type="component" value="Unplaced"/>
</dbReference>
<evidence type="ECO:0000256" key="1">
    <source>
        <dbReference type="ARBA" id="ARBA00004613"/>
    </source>
</evidence>
<dbReference type="InterPro" id="IPR033116">
    <property type="entry name" value="TRYPSIN_SER"/>
</dbReference>
<evidence type="ECO:0000256" key="4">
    <source>
        <dbReference type="ARBA" id="ARBA00022729"/>
    </source>
</evidence>
<keyword evidence="4" id="KW-0732">Signal</keyword>
<dbReference type="GO" id="GO:0005615">
    <property type="term" value="C:extracellular space"/>
    <property type="evidence" value="ECO:0007669"/>
    <property type="project" value="TreeGrafter"/>
</dbReference>
<dbReference type="EC" id="3.4.21.71" evidence="10"/>
<dbReference type="InParanoid" id="A0A6P3VCP3"/>
<dbReference type="FunFam" id="2.40.10.10:FF:000280">
    <property type="match status" value="1"/>
</dbReference>
<evidence type="ECO:0000256" key="7">
    <source>
        <dbReference type="ARBA" id="ARBA00023145"/>
    </source>
</evidence>
<keyword evidence="13" id="KW-1185">Reference proteome</keyword>
<evidence type="ECO:0000256" key="9">
    <source>
        <dbReference type="ARBA" id="ARBA00036026"/>
    </source>
</evidence>
<keyword evidence="8" id="KW-1015">Disulfide bond</keyword>
<gene>
    <name evidence="14" type="primary">LOC101581310</name>
</gene>
<dbReference type="SMART" id="SM00020">
    <property type="entry name" value="Tryp_SPc"/>
    <property type="match status" value="1"/>
</dbReference>
<evidence type="ECO:0000256" key="6">
    <source>
        <dbReference type="ARBA" id="ARBA00022825"/>
    </source>
</evidence>
<evidence type="ECO:0000256" key="5">
    <source>
        <dbReference type="ARBA" id="ARBA00022801"/>
    </source>
</evidence>
<dbReference type="OrthoDB" id="10061449at2759"/>
<organism evidence="13 14">
    <name type="scientific">Octodon degus</name>
    <name type="common">Degu</name>
    <name type="synonym">Sciurus degus</name>
    <dbReference type="NCBI Taxonomy" id="10160"/>
    <lineage>
        <taxon>Eukaryota</taxon>
        <taxon>Metazoa</taxon>
        <taxon>Chordata</taxon>
        <taxon>Craniata</taxon>
        <taxon>Vertebrata</taxon>
        <taxon>Euteleostomi</taxon>
        <taxon>Mammalia</taxon>
        <taxon>Eutheria</taxon>
        <taxon>Euarchontoglires</taxon>
        <taxon>Glires</taxon>
        <taxon>Rodentia</taxon>
        <taxon>Hystricomorpha</taxon>
        <taxon>Octodontidae</taxon>
        <taxon>Octodon</taxon>
    </lineage>
</organism>
<dbReference type="Pfam" id="PF00089">
    <property type="entry name" value="Trypsin"/>
    <property type="match status" value="1"/>
</dbReference>
<accession>A0A6P3VCP3</accession>
<protein>
    <recommendedName>
        <fullName evidence="10">pancreatic elastase II</fullName>
        <ecNumber evidence="10">3.4.21.71</ecNumber>
    </recommendedName>
</protein>
<comment type="subcellular location">
    <subcellularLocation>
        <location evidence="1">Secreted</location>
    </subcellularLocation>
</comment>
<evidence type="ECO:0000256" key="2">
    <source>
        <dbReference type="ARBA" id="ARBA00022525"/>
    </source>
</evidence>
<dbReference type="PANTHER" id="PTHR24257:SF19">
    <property type="entry name" value="CHYMOTRYPSIN-LIKE ELASTASE FAMILY MEMBER 2B"/>
    <property type="match status" value="1"/>
</dbReference>
<dbReference type="PROSITE" id="PS50240">
    <property type="entry name" value="TRYPSIN_DOM"/>
    <property type="match status" value="1"/>
</dbReference>